<gene>
    <name evidence="6" type="primary">speB</name>
    <name evidence="6" type="ORF">GWK48_07840</name>
</gene>
<dbReference type="InterPro" id="IPR023696">
    <property type="entry name" value="Ureohydrolase_dom_sf"/>
</dbReference>
<feature type="binding site" evidence="4">
    <location>
        <position position="230"/>
    </location>
    <ligand>
        <name>Mn(2+)</name>
        <dbReference type="ChEBI" id="CHEBI:29035"/>
        <label>1</label>
    </ligand>
</feature>
<dbReference type="NCBIfam" id="TIGR01230">
    <property type="entry name" value="agmatinase"/>
    <property type="match status" value="1"/>
</dbReference>
<keyword evidence="3 5" id="KW-0378">Hydrolase</keyword>
<dbReference type="EMBL" id="CP049074">
    <property type="protein sequence ID" value="QKR00298.1"/>
    <property type="molecule type" value="Genomic_DNA"/>
</dbReference>
<evidence type="ECO:0000256" key="1">
    <source>
        <dbReference type="ARBA" id="ARBA00009227"/>
    </source>
</evidence>
<dbReference type="GO" id="GO:0008783">
    <property type="term" value="F:agmatinase activity"/>
    <property type="evidence" value="ECO:0007669"/>
    <property type="project" value="UniProtKB-EC"/>
</dbReference>
<dbReference type="OrthoDB" id="7186at2157"/>
<dbReference type="PRINTS" id="PR00116">
    <property type="entry name" value="ARGINASE"/>
</dbReference>
<evidence type="ECO:0000256" key="2">
    <source>
        <dbReference type="ARBA" id="ARBA00022723"/>
    </source>
</evidence>
<comment type="cofactor">
    <cofactor evidence="4">
        <name>Mn(2+)</name>
        <dbReference type="ChEBI" id="CHEBI:29035"/>
    </cofactor>
    <text evidence="4">Binds 2 manganese ions per subunit.</text>
</comment>
<dbReference type="PANTHER" id="PTHR11358">
    <property type="entry name" value="ARGINASE/AGMATINASE"/>
    <property type="match status" value="1"/>
</dbReference>
<keyword evidence="2 4" id="KW-0479">Metal-binding</keyword>
<dbReference type="PIRSF" id="PIRSF036979">
    <property type="entry name" value="Arginase"/>
    <property type="match status" value="1"/>
</dbReference>
<dbReference type="InterPro" id="IPR005925">
    <property type="entry name" value="Agmatinase-rel"/>
</dbReference>
<keyword evidence="7" id="KW-1185">Reference proteome</keyword>
<protein>
    <submittedName>
        <fullName evidence="6">Agmatinase</fullName>
        <ecNumber evidence="6">3.5.3.11</ecNumber>
    </submittedName>
</protein>
<comment type="similarity">
    <text evidence="1">Belongs to the arginase family. Agmatinase subfamily.</text>
</comment>
<dbReference type="SUPFAM" id="SSF52768">
    <property type="entry name" value="Arginase/deacetylase"/>
    <property type="match status" value="1"/>
</dbReference>
<feature type="binding site" evidence="4">
    <location>
        <position position="119"/>
    </location>
    <ligand>
        <name>Mn(2+)</name>
        <dbReference type="ChEBI" id="CHEBI:29035"/>
        <label>1</label>
    </ligand>
</feature>
<dbReference type="InterPro" id="IPR020855">
    <property type="entry name" value="Ureohydrolase_Mn_BS"/>
</dbReference>
<dbReference type="Gene3D" id="3.40.800.10">
    <property type="entry name" value="Ureohydrolase domain"/>
    <property type="match status" value="1"/>
</dbReference>
<evidence type="ECO:0000313" key="7">
    <source>
        <dbReference type="Proteomes" id="UP000509301"/>
    </source>
</evidence>
<evidence type="ECO:0000313" key="6">
    <source>
        <dbReference type="EMBL" id="QKR00298.1"/>
    </source>
</evidence>
<dbReference type="Pfam" id="PF00491">
    <property type="entry name" value="Arginase"/>
    <property type="match status" value="1"/>
</dbReference>
<dbReference type="AlphaFoldDB" id="A0A6N0NY44"/>
<dbReference type="CDD" id="cd11592">
    <property type="entry name" value="Agmatinase_PAH"/>
    <property type="match status" value="1"/>
</dbReference>
<dbReference type="KEGG" id="mten:GWK48_07840"/>
<dbReference type="InterPro" id="IPR006035">
    <property type="entry name" value="Ureohydrolase"/>
</dbReference>
<evidence type="ECO:0000256" key="3">
    <source>
        <dbReference type="ARBA" id="ARBA00022801"/>
    </source>
</evidence>
<dbReference type="RefSeq" id="WP_174631146.1">
    <property type="nucleotide sequence ID" value="NZ_CP049074.1"/>
</dbReference>
<dbReference type="GO" id="GO:0033389">
    <property type="term" value="P:putrescine biosynthetic process from arginine, via agmatine"/>
    <property type="evidence" value="ECO:0007669"/>
    <property type="project" value="TreeGrafter"/>
</dbReference>
<sequence length="311" mass="34827">MRQIDALKSPRFAQISTYARLPMCNDEREEATFMGIPFDDATTYRPGARFGPMGIRDGSRLLRPYNPFQEVYPFEELNACDGGDVDVVPGHIEDTMSRIEEVLSKKMEKSTLFLAGGDHSVTLPILRAVNRVHGKVNLIHFDSHYDFWDSHWGKKYDHGTWLRRALEEGLLKNVIQVGIRGSLFSHEDVEDSKRLGVSSFNVRDVKLSRERVLQAIQGLQGPTYISFDIDVVDPAYAPGTGTPEVGGLTSFEALEIIRSLEVNLVGFDVVEVSPPYDVSEITSMLASNLIYEAMSLKARMNRVGKGQKAKN</sequence>
<proteinExistence type="inferred from homology"/>
<keyword evidence="4" id="KW-0464">Manganese</keyword>
<dbReference type="GO" id="GO:0046872">
    <property type="term" value="F:metal ion binding"/>
    <property type="evidence" value="ECO:0007669"/>
    <property type="project" value="UniProtKB-KW"/>
</dbReference>
<reference evidence="6 7" key="1">
    <citation type="submission" date="2020-02" db="EMBL/GenBank/DDBJ databases">
        <title>Comparative genome analysis reveals the metabolism and evolution of the thermophilic archaeal genus Metallosphaera.</title>
        <authorList>
            <person name="Jiang C."/>
        </authorList>
    </citation>
    <scope>NUCLEOTIDE SEQUENCE [LARGE SCALE GENOMIC DNA]</scope>
    <source>
        <strain evidence="6 7">Ric-A</strain>
    </source>
</reference>
<dbReference type="Proteomes" id="UP000509301">
    <property type="component" value="Chromosome"/>
</dbReference>
<feature type="binding site" evidence="4">
    <location>
        <position position="144"/>
    </location>
    <ligand>
        <name>Mn(2+)</name>
        <dbReference type="ChEBI" id="CHEBI:29035"/>
        <label>1</label>
    </ligand>
</feature>
<evidence type="ECO:0000256" key="4">
    <source>
        <dbReference type="PIRSR" id="PIRSR036979-1"/>
    </source>
</evidence>
<organism evidence="6 7">
    <name type="scientific">Metallosphaera tengchongensis</name>
    <dbReference type="NCBI Taxonomy" id="1532350"/>
    <lineage>
        <taxon>Archaea</taxon>
        <taxon>Thermoproteota</taxon>
        <taxon>Thermoprotei</taxon>
        <taxon>Sulfolobales</taxon>
        <taxon>Sulfolobaceae</taxon>
        <taxon>Metallosphaera</taxon>
    </lineage>
</organism>
<evidence type="ECO:0000256" key="5">
    <source>
        <dbReference type="RuleBase" id="RU003684"/>
    </source>
</evidence>
<dbReference type="PROSITE" id="PS01053">
    <property type="entry name" value="ARGINASE_1"/>
    <property type="match status" value="1"/>
</dbReference>
<dbReference type="GeneID" id="55641850"/>
<accession>A0A6N0NY44</accession>
<name>A0A6N0NY44_9CREN</name>
<dbReference type="EC" id="3.5.3.11" evidence="6"/>
<dbReference type="PROSITE" id="PS51409">
    <property type="entry name" value="ARGINASE_2"/>
    <property type="match status" value="1"/>
</dbReference>
<feature type="binding site" evidence="4">
    <location>
        <position position="142"/>
    </location>
    <ligand>
        <name>Mn(2+)</name>
        <dbReference type="ChEBI" id="CHEBI:29035"/>
        <label>1</label>
    </ligand>
</feature>
<feature type="binding site" evidence="4">
    <location>
        <position position="228"/>
    </location>
    <ligand>
        <name>Mn(2+)</name>
        <dbReference type="ChEBI" id="CHEBI:29035"/>
        <label>1</label>
    </ligand>
</feature>
<feature type="binding site" evidence="4">
    <location>
        <position position="146"/>
    </location>
    <ligand>
        <name>Mn(2+)</name>
        <dbReference type="ChEBI" id="CHEBI:29035"/>
        <label>1</label>
    </ligand>
</feature>
<dbReference type="PANTHER" id="PTHR11358:SF26">
    <property type="entry name" value="GUANIDINO ACID HYDROLASE, MITOCHONDRIAL"/>
    <property type="match status" value="1"/>
</dbReference>